<evidence type="ECO:0000313" key="3">
    <source>
        <dbReference type="Proteomes" id="UP001642409"/>
    </source>
</evidence>
<dbReference type="Proteomes" id="UP001642409">
    <property type="component" value="Unassembled WGS sequence"/>
</dbReference>
<reference evidence="1" key="1">
    <citation type="submission" date="2023-06" db="EMBL/GenBank/DDBJ databases">
        <authorList>
            <person name="Kurt Z."/>
        </authorList>
    </citation>
    <scope>NUCLEOTIDE SEQUENCE</scope>
</reference>
<sequence>MSLVGLKILHTLIINKQLLYSTLSSNIYCTNQVFRDKPIGFCVKESSLSSREQKGNITYSQLQNVFHALYTQVVRNFQLDFTYSMKDLPSFALFGLTSNIQIETSNLFVDVPQQLSNGTLLCFVCDVNTSTSDFIFVASGYNISGLVLSPNTQLIIKQSTIQLRIIGENIGGLVFNSSAVSFSLTNFNISESIKGDVAGSIICSIHRSSTVQISSVLICTNLSNLVGSGFDVLQLSGVFIESCTICKNSFHAFGLCVHSMNFTQLVGENLICVNSFVFDGEQCSCPEGQVLNGTQCINILNAVNILIISNDCIKLSIIDLESKMSTIEPDIGNLKFNYSEVEAQVQNLYILSNITQTNILANESLLQQYITRNISHIEINIMQNTSVLDQRIANNVTSFNKDMSSLNNIYTVLDSSIKSMNQTLQILLADNIILSQNIPNLQQNIISSNNIIKKQSLSITDLVLKIQCLNQGYFVETNQYQIIVNTQNSCAQVSYICVFDIAVVTHLANSFSAGYVFSTGNILNNAFVDIVDNVYSTIVQPLFQDQNSFSNIKIQIGAQTVNSGQILTQRNALTINQMKIISRFGIQIIVNTASELNILVQSSVGSCINNLLVHLNFAASSGNITLISGIGGIMNISGYTVLGTYQSIKTVAMIGLNAYQATLILNQLSFRPSVYNVGNCSSFAISYINQTLVTITSISIIIGNNITIAQIGDSISTTDKYKSYYHFGGVVTDLNSSDICIQQMILDSYTRFAVNFVSFSGLIVGTVYSQSSAVTLLSVCAQASIYFSSGQINWFGVIGYNKGNISLQHSTIIVTINQQMCSSNSVGVVGSQSISSGYAEILSLQLQFQVIADISSWGNIGSLFGYMQANVVLIQEVVVQNSKITAGQWVGGFAGFLYNTASIQNSILKSSNISGQNYVAGFIGLCSNAQLTISGSQILNTKITAQSYFGLISNSENGNTFYINASFSSQNYINEIKQQDCIITNALTQNGC</sequence>
<dbReference type="AlphaFoldDB" id="A0AA86Q336"/>
<evidence type="ECO:0000313" key="2">
    <source>
        <dbReference type="EMBL" id="CAL6013382.1"/>
    </source>
</evidence>
<name>A0AA86Q336_9EUKA</name>
<dbReference type="Gene3D" id="2.160.20.110">
    <property type="match status" value="1"/>
</dbReference>
<organism evidence="1">
    <name type="scientific">Hexamita inflata</name>
    <dbReference type="NCBI Taxonomy" id="28002"/>
    <lineage>
        <taxon>Eukaryota</taxon>
        <taxon>Metamonada</taxon>
        <taxon>Diplomonadida</taxon>
        <taxon>Hexamitidae</taxon>
        <taxon>Hexamitinae</taxon>
        <taxon>Hexamita</taxon>
    </lineage>
</organism>
<comment type="caution">
    <text evidence="1">The sequence shown here is derived from an EMBL/GenBank/DDBJ whole genome shotgun (WGS) entry which is preliminary data.</text>
</comment>
<evidence type="ECO:0000313" key="1">
    <source>
        <dbReference type="EMBL" id="CAI9948727.1"/>
    </source>
</evidence>
<protein>
    <submittedName>
        <fullName evidence="2">Hypothetical_protein</fullName>
    </submittedName>
</protein>
<proteinExistence type="predicted"/>
<accession>A0AA86Q336</accession>
<dbReference type="EMBL" id="CATOUU010000790">
    <property type="protein sequence ID" value="CAI9948727.1"/>
    <property type="molecule type" value="Genomic_DNA"/>
</dbReference>
<reference evidence="2 3" key="2">
    <citation type="submission" date="2024-07" db="EMBL/GenBank/DDBJ databases">
        <authorList>
            <person name="Akdeniz Z."/>
        </authorList>
    </citation>
    <scope>NUCLEOTIDE SEQUENCE [LARGE SCALE GENOMIC DNA]</scope>
</reference>
<dbReference type="EMBL" id="CAXDID020000068">
    <property type="protein sequence ID" value="CAL6013382.1"/>
    <property type="molecule type" value="Genomic_DNA"/>
</dbReference>
<gene>
    <name evidence="2" type="ORF">HINF_LOCUS23761</name>
    <name evidence="1" type="ORF">HINF_LOCUS36372</name>
</gene>
<keyword evidence="3" id="KW-1185">Reference proteome</keyword>